<organism evidence="1 2">
    <name type="scientific">Citrobacter phage Miller</name>
    <dbReference type="NCBI Taxonomy" id="1527524"/>
    <lineage>
        <taxon>Viruses</taxon>
        <taxon>Duplodnaviria</taxon>
        <taxon>Heunggongvirae</taxon>
        <taxon>Uroviricota</taxon>
        <taxon>Caudoviricetes</taxon>
        <taxon>Pantevenvirales</taxon>
        <taxon>Straboviridae</taxon>
        <taxon>Pseudotevenvirus</taxon>
        <taxon>Pseudotevenvirus miller</taxon>
    </lineage>
</organism>
<proteinExistence type="predicted"/>
<dbReference type="EMBL" id="KM236237">
    <property type="protein sequence ID" value="AIK68120.1"/>
    <property type="molecule type" value="Genomic_DNA"/>
</dbReference>
<dbReference type="GeneID" id="22113656"/>
<dbReference type="Proteomes" id="UP000201263">
    <property type="component" value="Segment"/>
</dbReference>
<accession>A0A076YL89</accession>
<protein>
    <submittedName>
        <fullName evidence="1">Uncharacterized protein</fullName>
    </submittedName>
</protein>
<evidence type="ECO:0000313" key="1">
    <source>
        <dbReference type="EMBL" id="AIK68120.1"/>
    </source>
</evidence>
<reference evidence="1 2" key="1">
    <citation type="submission" date="2014-07" db="EMBL/GenBank/DDBJ databases">
        <title>Complete Genome of Citrobacter freundii Myophage Miller.</title>
        <authorList>
            <person name="Hwang K."/>
            <person name="Luna A.J."/>
            <person name="Hernandez A.C."/>
            <person name="Everett G.F.K."/>
        </authorList>
    </citation>
    <scope>NUCLEOTIDE SEQUENCE [LARGE SCALE GENOMIC DNA]</scope>
</reference>
<name>A0A076YL89_9CAUD</name>
<keyword evidence="2" id="KW-1185">Reference proteome</keyword>
<dbReference type="KEGG" id="vg:22113656"/>
<dbReference type="RefSeq" id="YP_009097786.1">
    <property type="nucleotide sequence ID" value="NC_025414.1"/>
</dbReference>
<gene>
    <name evidence="1" type="ORF">CPTMiller_00184</name>
</gene>
<evidence type="ECO:0000313" key="2">
    <source>
        <dbReference type="Proteomes" id="UP000201263"/>
    </source>
</evidence>
<sequence>MAKVSLLQFDPKLGFAFYAHGFADSAEMMFKMAFGIDPATLDQQVLADINETRTLYYYRFADGTNMIQYQSTLDKLKTELKEIGEL</sequence>